<comment type="caution">
    <text evidence="2">The sequence shown here is derived from an EMBL/GenBank/DDBJ whole genome shotgun (WGS) entry which is preliminary data.</text>
</comment>
<proteinExistence type="predicted"/>
<protein>
    <recommendedName>
        <fullName evidence="4">Lipoprotein</fullName>
    </recommendedName>
</protein>
<organism evidence="2 3">
    <name type="scientific">Prosthecobacter vanneervenii</name>
    <dbReference type="NCBI Taxonomy" id="48466"/>
    <lineage>
        <taxon>Bacteria</taxon>
        <taxon>Pseudomonadati</taxon>
        <taxon>Verrucomicrobiota</taxon>
        <taxon>Verrucomicrobiia</taxon>
        <taxon>Verrucomicrobiales</taxon>
        <taxon>Verrucomicrobiaceae</taxon>
        <taxon>Prosthecobacter</taxon>
    </lineage>
</organism>
<keyword evidence="1" id="KW-0732">Signal</keyword>
<evidence type="ECO:0000256" key="1">
    <source>
        <dbReference type="SAM" id="SignalP"/>
    </source>
</evidence>
<reference evidence="2 3" key="1">
    <citation type="submission" date="2020-08" db="EMBL/GenBank/DDBJ databases">
        <title>Genomic Encyclopedia of Type Strains, Phase IV (KMG-IV): sequencing the most valuable type-strain genomes for metagenomic binning, comparative biology and taxonomic classification.</title>
        <authorList>
            <person name="Goeker M."/>
        </authorList>
    </citation>
    <scope>NUCLEOTIDE SEQUENCE [LARGE SCALE GENOMIC DNA]</scope>
    <source>
        <strain evidence="2 3">DSM 12252</strain>
    </source>
</reference>
<dbReference type="Proteomes" id="UP000590740">
    <property type="component" value="Unassembled WGS sequence"/>
</dbReference>
<sequence length="329" mass="35853">MSLSVRFSYATRAWPALAAALAALVSAPSVFACASCGSMQGPGFTPGWESQGLAAMDGFRFDLRFDLLNQNQLRSGSGTPATWPIAPHEQEVYTKTQAYNVTYDYSKGPWGVNVQVPWLDRTHATNGFNYNGTDDGTSSRQGFGDVKVMGRFMGVLKNRSLGLQLGLKLPTGSFQQTFNGGAIAGAPLDRGLQLGTGTTDLLVGAYHFANLSKDWNYFSQIVAQLPLAAREGYIPGNALSANLALRYQRFQRVVPQLQVNARIQAHDHGLYATPADSGGTTVYLSPGVTFNITQNISSYVFFQLPLYQYLNGYQLAPFYTLSVGTRFMF</sequence>
<dbReference type="AlphaFoldDB" id="A0A7W7YED9"/>
<dbReference type="EMBL" id="JACHIG010000010">
    <property type="protein sequence ID" value="MBB5034646.1"/>
    <property type="molecule type" value="Genomic_DNA"/>
</dbReference>
<dbReference type="PROSITE" id="PS51257">
    <property type="entry name" value="PROKAR_LIPOPROTEIN"/>
    <property type="match status" value="1"/>
</dbReference>
<keyword evidence="3" id="KW-1185">Reference proteome</keyword>
<dbReference type="RefSeq" id="WP_184342654.1">
    <property type="nucleotide sequence ID" value="NZ_JACHIG010000010.1"/>
</dbReference>
<gene>
    <name evidence="2" type="ORF">HNQ65_004251</name>
</gene>
<feature type="chain" id="PRO_5030909169" description="Lipoprotein" evidence="1">
    <location>
        <begin position="33"/>
        <end position="329"/>
    </location>
</feature>
<evidence type="ECO:0000313" key="3">
    <source>
        <dbReference type="Proteomes" id="UP000590740"/>
    </source>
</evidence>
<accession>A0A7W7YED9</accession>
<evidence type="ECO:0000313" key="2">
    <source>
        <dbReference type="EMBL" id="MBB5034646.1"/>
    </source>
</evidence>
<feature type="signal peptide" evidence="1">
    <location>
        <begin position="1"/>
        <end position="32"/>
    </location>
</feature>
<evidence type="ECO:0008006" key="4">
    <source>
        <dbReference type="Google" id="ProtNLM"/>
    </source>
</evidence>
<name>A0A7W7YED9_9BACT</name>